<feature type="compositionally biased region" description="Basic and acidic residues" evidence="1">
    <location>
        <begin position="97"/>
        <end position="114"/>
    </location>
</feature>
<sequence>MEDYGIEISKAPKDKAPQWTGEGLDGTGPHVCIPTGPSKCDSERGQQVQGSAQGGYEVAAEIANRNNLALLQRGGGHEVAAESKGGYTGAAAAQEAVNRDLRTKPVADSRGPDS</sequence>
<gene>
    <name evidence="2" type="ORF">XA68_17040</name>
</gene>
<proteinExistence type="predicted"/>
<evidence type="ECO:0000313" key="3">
    <source>
        <dbReference type="Proteomes" id="UP000037136"/>
    </source>
</evidence>
<organism evidence="2 3">
    <name type="scientific">Ophiocordyceps unilateralis</name>
    <name type="common">Zombie-ant fungus</name>
    <name type="synonym">Torrubia unilateralis</name>
    <dbReference type="NCBI Taxonomy" id="268505"/>
    <lineage>
        <taxon>Eukaryota</taxon>
        <taxon>Fungi</taxon>
        <taxon>Dikarya</taxon>
        <taxon>Ascomycota</taxon>
        <taxon>Pezizomycotina</taxon>
        <taxon>Sordariomycetes</taxon>
        <taxon>Hypocreomycetidae</taxon>
        <taxon>Hypocreales</taxon>
        <taxon>Ophiocordycipitaceae</taxon>
        <taxon>Ophiocordyceps</taxon>
    </lineage>
</organism>
<protein>
    <submittedName>
        <fullName evidence="2">Uncharacterized protein</fullName>
    </submittedName>
</protein>
<reference evidence="2 3" key="1">
    <citation type="journal article" date="2015" name="BMC Genomics">
        <title>Gene expression during zombie ant biting behavior reflects the complexity underlying fungal parasitic behavioral manipulation.</title>
        <authorList>
            <person name="de Bekker C."/>
            <person name="Ohm R.A."/>
            <person name="Loreto R.G."/>
            <person name="Sebastian A."/>
            <person name="Albert I."/>
            <person name="Merrow M."/>
            <person name="Brachmann A."/>
            <person name="Hughes D.P."/>
        </authorList>
    </citation>
    <scope>NUCLEOTIDE SEQUENCE [LARGE SCALE GENOMIC DNA]</scope>
    <source>
        <strain evidence="2 3">SC16a</strain>
    </source>
</reference>
<dbReference type="Proteomes" id="UP000037136">
    <property type="component" value="Unassembled WGS sequence"/>
</dbReference>
<evidence type="ECO:0000313" key="2">
    <source>
        <dbReference type="EMBL" id="PFH61537.1"/>
    </source>
</evidence>
<comment type="caution">
    <text evidence="2">The sequence shown here is derived from an EMBL/GenBank/DDBJ whole genome shotgun (WGS) entry which is preliminary data.</text>
</comment>
<evidence type="ECO:0000256" key="1">
    <source>
        <dbReference type="SAM" id="MobiDB-lite"/>
    </source>
</evidence>
<dbReference type="EMBL" id="LAZP02000066">
    <property type="protein sequence ID" value="PFH61537.1"/>
    <property type="molecule type" value="Genomic_DNA"/>
</dbReference>
<dbReference type="AlphaFoldDB" id="A0A2A9PKW5"/>
<feature type="region of interest" description="Disordered" evidence="1">
    <location>
        <begin position="1"/>
        <end position="29"/>
    </location>
</feature>
<keyword evidence="3" id="KW-1185">Reference proteome</keyword>
<reference evidence="2 3" key="2">
    <citation type="journal article" date="2017" name="Sci. Rep.">
        <title>Ant-infecting Ophiocordyceps genomes reveal a high diversity of potential behavioral manipulation genes and a possible major role for enterotoxins.</title>
        <authorList>
            <person name="de Bekker C."/>
            <person name="Ohm R.A."/>
            <person name="Evans H.C."/>
            <person name="Brachmann A."/>
            <person name="Hughes D.P."/>
        </authorList>
    </citation>
    <scope>NUCLEOTIDE SEQUENCE [LARGE SCALE GENOMIC DNA]</scope>
    <source>
        <strain evidence="2 3">SC16a</strain>
    </source>
</reference>
<feature type="region of interest" description="Disordered" evidence="1">
    <location>
        <begin position="89"/>
        <end position="114"/>
    </location>
</feature>
<accession>A0A2A9PKW5</accession>
<name>A0A2A9PKW5_OPHUN</name>